<reference evidence="2 3" key="1">
    <citation type="journal article" date="2018" name="G3 (Bethesda)">
        <title>Phylogenetic and Phylogenomic Definition of Rhizopus Species.</title>
        <authorList>
            <person name="Gryganskyi A.P."/>
            <person name="Golan J."/>
            <person name="Dolatabadi S."/>
            <person name="Mondo S."/>
            <person name="Robb S."/>
            <person name="Idnurm A."/>
            <person name="Muszewska A."/>
            <person name="Steczkiewicz K."/>
            <person name="Masonjones S."/>
            <person name="Liao H.L."/>
            <person name="Gajdeczka M.T."/>
            <person name="Anike F."/>
            <person name="Vuek A."/>
            <person name="Anishchenko I.M."/>
            <person name="Voigt K."/>
            <person name="de Hoog G.S."/>
            <person name="Smith M.E."/>
            <person name="Heitman J."/>
            <person name="Vilgalys R."/>
            <person name="Stajich J.E."/>
        </authorList>
    </citation>
    <scope>NUCLEOTIDE SEQUENCE [LARGE SCALE GENOMIC DNA]</scope>
    <source>
        <strain evidence="2 3">LSU 92-RS-03</strain>
    </source>
</reference>
<dbReference type="GO" id="GO:0016538">
    <property type="term" value="F:cyclin-dependent protein serine/threonine kinase regulator activity"/>
    <property type="evidence" value="ECO:0007669"/>
    <property type="project" value="TreeGrafter"/>
</dbReference>
<protein>
    <recommendedName>
        <fullName evidence="1">Cyclin N-terminal domain-containing protein</fullName>
    </recommendedName>
</protein>
<dbReference type="Proteomes" id="UP000253551">
    <property type="component" value="Unassembled WGS sequence"/>
</dbReference>
<gene>
    <name evidence="2" type="ORF">CU098_013218</name>
</gene>
<sequence>MSLKHNLFKKIIHSPITSHLLDYITIEFQSIIPCENDLPTNITPLRTFIESIVNQSKTDTGTLVSTLSFARRLKKILRKSKGMECTRHRIFLASLIITHKNLHDHALKNKHWLPFCDMFTAHEINLMEKQLLQLLDYDLRINDFEEIQQDILRIYAREYLMDSLPSDSYLPTLPFLIPSIL</sequence>
<dbReference type="AlphaFoldDB" id="A0A367KSN0"/>
<dbReference type="GO" id="GO:0000307">
    <property type="term" value="C:cyclin-dependent protein kinase holoenzyme complex"/>
    <property type="evidence" value="ECO:0007669"/>
    <property type="project" value="TreeGrafter"/>
</dbReference>
<dbReference type="SUPFAM" id="SSF47954">
    <property type="entry name" value="Cyclin-like"/>
    <property type="match status" value="1"/>
</dbReference>
<proteinExistence type="predicted"/>
<dbReference type="PANTHER" id="PTHR15615:SF10">
    <property type="entry name" value="PHO85 CYCLIN-2-RELATED"/>
    <property type="match status" value="1"/>
</dbReference>
<feature type="domain" description="Cyclin N-terminal" evidence="1">
    <location>
        <begin position="45"/>
        <end position="140"/>
    </location>
</feature>
<dbReference type="InterPro" id="IPR006671">
    <property type="entry name" value="Cyclin_N"/>
</dbReference>
<organism evidence="2 3">
    <name type="scientific">Rhizopus stolonifer</name>
    <name type="common">Rhizopus nigricans</name>
    <dbReference type="NCBI Taxonomy" id="4846"/>
    <lineage>
        <taxon>Eukaryota</taxon>
        <taxon>Fungi</taxon>
        <taxon>Fungi incertae sedis</taxon>
        <taxon>Mucoromycota</taxon>
        <taxon>Mucoromycotina</taxon>
        <taxon>Mucoromycetes</taxon>
        <taxon>Mucorales</taxon>
        <taxon>Mucorineae</taxon>
        <taxon>Rhizopodaceae</taxon>
        <taxon>Rhizopus</taxon>
    </lineage>
</organism>
<evidence type="ECO:0000259" key="1">
    <source>
        <dbReference type="Pfam" id="PF00134"/>
    </source>
</evidence>
<evidence type="ECO:0000313" key="2">
    <source>
        <dbReference type="EMBL" id="RCI05214.1"/>
    </source>
</evidence>
<dbReference type="GO" id="GO:0005634">
    <property type="term" value="C:nucleus"/>
    <property type="evidence" value="ECO:0007669"/>
    <property type="project" value="TreeGrafter"/>
</dbReference>
<name>A0A367KSN0_RHIST</name>
<dbReference type="InterPro" id="IPR036915">
    <property type="entry name" value="Cyclin-like_sf"/>
</dbReference>
<dbReference type="Pfam" id="PF00134">
    <property type="entry name" value="Cyclin_N"/>
    <property type="match status" value="1"/>
</dbReference>
<dbReference type="OrthoDB" id="10250320at2759"/>
<comment type="caution">
    <text evidence="2">The sequence shown here is derived from an EMBL/GenBank/DDBJ whole genome shotgun (WGS) entry which is preliminary data.</text>
</comment>
<dbReference type="Gene3D" id="1.10.472.10">
    <property type="entry name" value="Cyclin-like"/>
    <property type="match status" value="1"/>
</dbReference>
<dbReference type="PANTHER" id="PTHR15615">
    <property type="match status" value="1"/>
</dbReference>
<keyword evidence="3" id="KW-1185">Reference proteome</keyword>
<evidence type="ECO:0000313" key="3">
    <source>
        <dbReference type="Proteomes" id="UP000253551"/>
    </source>
</evidence>
<accession>A0A367KSN0</accession>
<dbReference type="InterPro" id="IPR013922">
    <property type="entry name" value="Cyclin_PHO80-like"/>
</dbReference>
<dbReference type="EMBL" id="PJQM01000448">
    <property type="protein sequence ID" value="RCI05214.1"/>
    <property type="molecule type" value="Genomic_DNA"/>
</dbReference>
<dbReference type="STRING" id="4846.A0A367KSN0"/>
<dbReference type="GO" id="GO:0019901">
    <property type="term" value="F:protein kinase binding"/>
    <property type="evidence" value="ECO:0007669"/>
    <property type="project" value="InterPro"/>
</dbReference>
<dbReference type="CDD" id="cd20557">
    <property type="entry name" value="CYCLIN_ScPCL1-like"/>
    <property type="match status" value="1"/>
</dbReference>